<dbReference type="AlphaFoldDB" id="A0A7H9CEQ8"/>
<accession>A0A7H9CEQ8</accession>
<keyword evidence="11" id="KW-1185">Reference proteome</keyword>
<dbReference type="InterPro" id="IPR001789">
    <property type="entry name" value="Sig_transdc_resp-reg_receiver"/>
</dbReference>
<dbReference type="InterPro" id="IPR001867">
    <property type="entry name" value="OmpR/PhoB-type_DNA-bd"/>
</dbReference>
<keyword evidence="1 6" id="KW-0597">Phosphoprotein</keyword>
<dbReference type="GO" id="GO:0006355">
    <property type="term" value="P:regulation of DNA-templated transcription"/>
    <property type="evidence" value="ECO:0007669"/>
    <property type="project" value="InterPro"/>
</dbReference>
<evidence type="ECO:0000313" key="11">
    <source>
        <dbReference type="Proteomes" id="UP000509414"/>
    </source>
</evidence>
<dbReference type="Gene3D" id="3.40.50.2300">
    <property type="match status" value="1"/>
</dbReference>
<protein>
    <submittedName>
        <fullName evidence="10">Two-component system response regulator</fullName>
    </submittedName>
</protein>
<dbReference type="RefSeq" id="WP_179975368.1">
    <property type="nucleotide sequence ID" value="NZ_CP049075.1"/>
</dbReference>
<dbReference type="Pfam" id="PF00072">
    <property type="entry name" value="Response_reg"/>
    <property type="match status" value="1"/>
</dbReference>
<feature type="domain" description="Response regulatory" evidence="8">
    <location>
        <begin position="3"/>
        <end position="116"/>
    </location>
</feature>
<feature type="modified residue" description="4-aspartylphosphate" evidence="6">
    <location>
        <position position="51"/>
    </location>
</feature>
<keyword evidence="2" id="KW-0902">Two-component regulatory system</keyword>
<dbReference type="InterPro" id="IPR036388">
    <property type="entry name" value="WH-like_DNA-bd_sf"/>
</dbReference>
<dbReference type="CDD" id="cd00383">
    <property type="entry name" value="trans_reg_C"/>
    <property type="match status" value="1"/>
</dbReference>
<dbReference type="SMART" id="SM00448">
    <property type="entry name" value="REC"/>
    <property type="match status" value="1"/>
</dbReference>
<dbReference type="GO" id="GO:0032993">
    <property type="term" value="C:protein-DNA complex"/>
    <property type="evidence" value="ECO:0007669"/>
    <property type="project" value="TreeGrafter"/>
</dbReference>
<dbReference type="InterPro" id="IPR039420">
    <property type="entry name" value="WalR-like"/>
</dbReference>
<gene>
    <name evidence="10" type="ORF">CINF_0135</name>
</gene>
<evidence type="ECO:0000256" key="4">
    <source>
        <dbReference type="ARBA" id="ARBA00023125"/>
    </source>
</evidence>
<proteinExistence type="predicted"/>
<feature type="domain" description="OmpR/PhoB-type" evidence="9">
    <location>
        <begin position="123"/>
        <end position="217"/>
    </location>
</feature>
<dbReference type="GO" id="GO:0000156">
    <property type="term" value="F:phosphorelay response regulator activity"/>
    <property type="evidence" value="ECO:0007669"/>
    <property type="project" value="TreeGrafter"/>
</dbReference>
<name>A0A7H9CEQ8_9BACT</name>
<evidence type="ECO:0000256" key="3">
    <source>
        <dbReference type="ARBA" id="ARBA00023015"/>
    </source>
</evidence>
<evidence type="ECO:0000256" key="1">
    <source>
        <dbReference type="ARBA" id="ARBA00022553"/>
    </source>
</evidence>
<dbReference type="SUPFAM" id="SSF52172">
    <property type="entry name" value="CheY-like"/>
    <property type="match status" value="1"/>
</dbReference>
<feature type="DNA-binding region" description="OmpR/PhoB-type" evidence="7">
    <location>
        <begin position="123"/>
        <end position="217"/>
    </location>
</feature>
<evidence type="ECO:0000256" key="6">
    <source>
        <dbReference type="PROSITE-ProRule" id="PRU00169"/>
    </source>
</evidence>
<dbReference type="Gene3D" id="1.10.10.10">
    <property type="entry name" value="Winged helix-like DNA-binding domain superfamily/Winged helix DNA-binding domain"/>
    <property type="match status" value="1"/>
</dbReference>
<evidence type="ECO:0000256" key="7">
    <source>
        <dbReference type="PROSITE-ProRule" id="PRU01091"/>
    </source>
</evidence>
<keyword evidence="3" id="KW-0805">Transcription regulation</keyword>
<dbReference type="PROSITE" id="PS50110">
    <property type="entry name" value="RESPONSE_REGULATORY"/>
    <property type="match status" value="1"/>
</dbReference>
<sequence length="217" mass="25082">MNKILLLEDENMLCDMIAEYLQDNNYSVDACASYNEAIELASKNYDLFIFDVKVLDGNGFTLLSELREAGIDTPCIFITSLNSMDDVKMGFRAGCDDYLKKPFELGELALRVQNLLKRNFDRKSVVKIDEHFSYDVLLKQLFCDGKRINLHNKQSELLSLFVARANCIVSRAEIYSHLWGIDEPSEMALRVYIRELRKILGQERIISHSKQGYEFKK</sequence>
<dbReference type="SMART" id="SM00862">
    <property type="entry name" value="Trans_reg_C"/>
    <property type="match status" value="1"/>
</dbReference>
<evidence type="ECO:0000259" key="9">
    <source>
        <dbReference type="PROSITE" id="PS51755"/>
    </source>
</evidence>
<dbReference type="GO" id="GO:0000976">
    <property type="term" value="F:transcription cis-regulatory region binding"/>
    <property type="evidence" value="ECO:0007669"/>
    <property type="project" value="TreeGrafter"/>
</dbReference>
<keyword evidence="5" id="KW-0804">Transcription</keyword>
<dbReference type="EMBL" id="CP049075">
    <property type="protein sequence ID" value="QLI04687.1"/>
    <property type="molecule type" value="Genomic_DNA"/>
</dbReference>
<evidence type="ECO:0000256" key="2">
    <source>
        <dbReference type="ARBA" id="ARBA00023012"/>
    </source>
</evidence>
<dbReference type="Pfam" id="PF00486">
    <property type="entry name" value="Trans_reg_C"/>
    <property type="match status" value="1"/>
</dbReference>
<dbReference type="GO" id="GO:0005829">
    <property type="term" value="C:cytosol"/>
    <property type="evidence" value="ECO:0007669"/>
    <property type="project" value="TreeGrafter"/>
</dbReference>
<dbReference type="KEGG" id="cinf:CINF_0135"/>
<evidence type="ECO:0000313" key="10">
    <source>
        <dbReference type="EMBL" id="QLI04687.1"/>
    </source>
</evidence>
<evidence type="ECO:0000259" key="8">
    <source>
        <dbReference type="PROSITE" id="PS50110"/>
    </source>
</evidence>
<dbReference type="PANTHER" id="PTHR48111:SF22">
    <property type="entry name" value="REGULATOR OF RPOS"/>
    <property type="match status" value="1"/>
</dbReference>
<evidence type="ECO:0000256" key="5">
    <source>
        <dbReference type="ARBA" id="ARBA00023163"/>
    </source>
</evidence>
<dbReference type="Proteomes" id="UP000509414">
    <property type="component" value="Chromosome"/>
</dbReference>
<reference evidence="10 11" key="1">
    <citation type="submission" date="2020-02" db="EMBL/GenBank/DDBJ databases">
        <title>Complete genome sequence of the novel Campylobacter species Candidatus Campylobacter infans.</title>
        <authorList>
            <person name="Duim B."/>
            <person name="Zomer A."/>
            <person name="van der Graaf L."/>
            <person name="Wagenaar J."/>
        </authorList>
    </citation>
    <scope>NUCLEOTIDE SEQUENCE [LARGE SCALE GENOMIC DNA]</scope>
    <source>
        <strain evidence="10 11">19S00001</strain>
    </source>
</reference>
<dbReference type="InterPro" id="IPR011006">
    <property type="entry name" value="CheY-like_superfamily"/>
</dbReference>
<dbReference type="PROSITE" id="PS51755">
    <property type="entry name" value="OMPR_PHOB"/>
    <property type="match status" value="1"/>
</dbReference>
<dbReference type="PANTHER" id="PTHR48111">
    <property type="entry name" value="REGULATOR OF RPOS"/>
    <property type="match status" value="1"/>
</dbReference>
<organism evidence="10 11">
    <name type="scientific">Candidatus Campylobacter infans</name>
    <dbReference type="NCBI Taxonomy" id="2561898"/>
    <lineage>
        <taxon>Bacteria</taxon>
        <taxon>Pseudomonadati</taxon>
        <taxon>Campylobacterota</taxon>
        <taxon>Epsilonproteobacteria</taxon>
        <taxon>Campylobacterales</taxon>
        <taxon>Campylobacteraceae</taxon>
        <taxon>Campylobacter</taxon>
    </lineage>
</organism>
<keyword evidence="4 7" id="KW-0238">DNA-binding</keyword>